<dbReference type="KEGG" id="dlu:A6035_02545"/>
<name>A0A2S1R4K0_9ACTN</name>
<keyword evidence="3" id="KW-1133">Transmembrane helix</keyword>
<dbReference type="NCBIfam" id="TIGR01076">
    <property type="entry name" value="sortase_fam"/>
    <property type="match status" value="1"/>
</dbReference>
<evidence type="ECO:0000256" key="2">
    <source>
        <dbReference type="PIRSR" id="PIRSR605754-1"/>
    </source>
</evidence>
<dbReference type="SUPFAM" id="SSF63817">
    <property type="entry name" value="Sortase"/>
    <property type="match status" value="1"/>
</dbReference>
<dbReference type="InterPro" id="IPR005754">
    <property type="entry name" value="Sortase"/>
</dbReference>
<dbReference type="Proteomes" id="UP000244928">
    <property type="component" value="Chromosome"/>
</dbReference>
<keyword evidence="1" id="KW-0378">Hydrolase</keyword>
<keyword evidence="5" id="KW-1185">Reference proteome</keyword>
<dbReference type="InterPro" id="IPR042003">
    <property type="entry name" value="Sortase_E"/>
</dbReference>
<accession>A0A2S1R4K0</accession>
<evidence type="ECO:0000256" key="3">
    <source>
        <dbReference type="SAM" id="Phobius"/>
    </source>
</evidence>
<dbReference type="Gene3D" id="2.40.260.10">
    <property type="entry name" value="Sortase"/>
    <property type="match status" value="1"/>
</dbReference>
<protein>
    <submittedName>
        <fullName evidence="4">Class E sortase</fullName>
    </submittedName>
</protein>
<sequence>MIEPVTTGSTPRRAPTIGQVAGELLLTVGALLLLFVVYEAFWTNLAAGRLQDEAAAELDRRWDDSPVATSEPVPPKVPQLGHAFARVHLPTLGPDATYAVVEGTRNEDLRTGPGHYVDTQMPGEPGNFALAGHRNGSGAVFERLDQLDSCDAVVIETETQWMTYRLLPVEADGPQRRDTAQDCLTPQQVERVTTGDYSHVRGRHITTPDAVEMIAPVPGAAGTPEAPERLVTLTTCHPMYSNAERLIVHAVLTETTAKADGRPAALED</sequence>
<reference evidence="4 5" key="1">
    <citation type="submission" date="2016-04" db="EMBL/GenBank/DDBJ databases">
        <title>Complete genome sequence of Dietzia lutea YIM 80766T, a strain isolated from desert soil in Egypt.</title>
        <authorList>
            <person name="Zhao J."/>
            <person name="Hu B."/>
            <person name="Geng S."/>
            <person name="Nie Y."/>
            <person name="Tang Y."/>
        </authorList>
    </citation>
    <scope>NUCLEOTIDE SEQUENCE [LARGE SCALE GENOMIC DNA]</scope>
    <source>
        <strain evidence="4 5">YIM 80766</strain>
    </source>
</reference>
<keyword evidence="3" id="KW-0812">Transmembrane</keyword>
<dbReference type="RefSeq" id="WP_108846493.1">
    <property type="nucleotide sequence ID" value="NZ_CP015449.1"/>
</dbReference>
<dbReference type="InterPro" id="IPR053465">
    <property type="entry name" value="Sortase_Class_E"/>
</dbReference>
<dbReference type="CDD" id="cd05830">
    <property type="entry name" value="Sortase_E"/>
    <property type="match status" value="1"/>
</dbReference>
<dbReference type="GO" id="GO:0016787">
    <property type="term" value="F:hydrolase activity"/>
    <property type="evidence" value="ECO:0007669"/>
    <property type="project" value="UniProtKB-KW"/>
</dbReference>
<dbReference type="AlphaFoldDB" id="A0A2S1R4K0"/>
<gene>
    <name evidence="4" type="ORF">A6035_02545</name>
</gene>
<dbReference type="NCBIfam" id="NF033747">
    <property type="entry name" value="class_E_sortase"/>
    <property type="match status" value="1"/>
</dbReference>
<proteinExistence type="predicted"/>
<feature type="transmembrane region" description="Helical" evidence="3">
    <location>
        <begin position="20"/>
        <end position="41"/>
    </location>
</feature>
<feature type="active site" description="Acyl-thioester intermediate" evidence="2">
    <location>
        <position position="236"/>
    </location>
</feature>
<dbReference type="EMBL" id="CP015449">
    <property type="protein sequence ID" value="AWH91230.1"/>
    <property type="molecule type" value="Genomic_DNA"/>
</dbReference>
<dbReference type="Pfam" id="PF04203">
    <property type="entry name" value="Sortase"/>
    <property type="match status" value="1"/>
</dbReference>
<dbReference type="InterPro" id="IPR023365">
    <property type="entry name" value="Sortase_dom-sf"/>
</dbReference>
<organism evidence="4 5">
    <name type="scientific">Dietzia lutea</name>
    <dbReference type="NCBI Taxonomy" id="546160"/>
    <lineage>
        <taxon>Bacteria</taxon>
        <taxon>Bacillati</taxon>
        <taxon>Actinomycetota</taxon>
        <taxon>Actinomycetes</taxon>
        <taxon>Mycobacteriales</taxon>
        <taxon>Dietziaceae</taxon>
        <taxon>Dietzia</taxon>
    </lineage>
</organism>
<evidence type="ECO:0000256" key="1">
    <source>
        <dbReference type="ARBA" id="ARBA00022801"/>
    </source>
</evidence>
<dbReference type="OrthoDB" id="5242879at2"/>
<evidence type="ECO:0000313" key="4">
    <source>
        <dbReference type="EMBL" id="AWH91230.1"/>
    </source>
</evidence>
<evidence type="ECO:0000313" key="5">
    <source>
        <dbReference type="Proteomes" id="UP000244928"/>
    </source>
</evidence>
<keyword evidence="3" id="KW-0472">Membrane</keyword>
<feature type="active site" description="Proton donor/acceptor" evidence="2">
    <location>
        <position position="133"/>
    </location>
</feature>